<reference evidence="9" key="1">
    <citation type="journal article" date="2015" name="BMC Genomics">
        <title>Genomic and transcriptomic analysis of the endophytic fungus Pestalotiopsis fici reveals its lifestyle and high potential for synthesis of natural products.</title>
        <authorList>
            <person name="Wang X."/>
            <person name="Zhang X."/>
            <person name="Liu L."/>
            <person name="Xiang M."/>
            <person name="Wang W."/>
            <person name="Sun X."/>
            <person name="Che Y."/>
            <person name="Guo L."/>
            <person name="Liu G."/>
            <person name="Guo L."/>
            <person name="Wang C."/>
            <person name="Yin W.B."/>
            <person name="Stadler M."/>
            <person name="Zhang X."/>
            <person name="Liu X."/>
        </authorList>
    </citation>
    <scope>NUCLEOTIDE SEQUENCE [LARGE SCALE GENOMIC DNA]</scope>
    <source>
        <strain evidence="9">W106-1 / CGMCC3.15140</strain>
    </source>
</reference>
<keyword evidence="4 6" id="KW-0472">Membrane</keyword>
<gene>
    <name evidence="8" type="ORF">PFICI_06319</name>
</gene>
<evidence type="ECO:0000256" key="3">
    <source>
        <dbReference type="ARBA" id="ARBA00022989"/>
    </source>
</evidence>
<dbReference type="OMA" id="MASIDWI"/>
<dbReference type="Pfam" id="PF20684">
    <property type="entry name" value="Fung_rhodopsin"/>
    <property type="match status" value="1"/>
</dbReference>
<comment type="subcellular location">
    <subcellularLocation>
        <location evidence="1">Membrane</location>
        <topology evidence="1">Multi-pass membrane protein</topology>
    </subcellularLocation>
</comment>
<dbReference type="HOGENOM" id="CLU_106824_0_0_1"/>
<dbReference type="PANTHER" id="PTHR33048">
    <property type="entry name" value="PTH11-LIKE INTEGRAL MEMBRANE PROTEIN (AFU_ORTHOLOGUE AFUA_5G11245)"/>
    <property type="match status" value="1"/>
</dbReference>
<dbReference type="Proteomes" id="UP000030651">
    <property type="component" value="Unassembled WGS sequence"/>
</dbReference>
<evidence type="ECO:0000256" key="5">
    <source>
        <dbReference type="ARBA" id="ARBA00038359"/>
    </source>
</evidence>
<name>W3X7G0_PESFW</name>
<keyword evidence="3 6" id="KW-1133">Transmembrane helix</keyword>
<feature type="transmembrane region" description="Helical" evidence="6">
    <location>
        <begin position="186"/>
        <end position="212"/>
    </location>
</feature>
<dbReference type="AlphaFoldDB" id="W3X7G0"/>
<keyword evidence="9" id="KW-1185">Reference proteome</keyword>
<dbReference type="KEGG" id="pfy:PFICI_06319"/>
<dbReference type="RefSeq" id="XP_007833091.1">
    <property type="nucleotide sequence ID" value="XM_007834900.1"/>
</dbReference>
<comment type="similarity">
    <text evidence="5">Belongs to the SAT4 family.</text>
</comment>
<evidence type="ECO:0000313" key="8">
    <source>
        <dbReference type="EMBL" id="ETS81317.1"/>
    </source>
</evidence>
<dbReference type="EMBL" id="KI912112">
    <property type="protein sequence ID" value="ETS81317.1"/>
    <property type="molecule type" value="Genomic_DNA"/>
</dbReference>
<evidence type="ECO:0000256" key="2">
    <source>
        <dbReference type="ARBA" id="ARBA00022692"/>
    </source>
</evidence>
<feature type="domain" description="Rhodopsin" evidence="7">
    <location>
        <begin position="107"/>
        <end position="208"/>
    </location>
</feature>
<dbReference type="InParanoid" id="W3X7G0"/>
<dbReference type="InterPro" id="IPR052337">
    <property type="entry name" value="SAT4-like"/>
</dbReference>
<dbReference type="GeneID" id="19271332"/>
<dbReference type="InterPro" id="IPR049326">
    <property type="entry name" value="Rhodopsin_dom_fungi"/>
</dbReference>
<evidence type="ECO:0000313" key="9">
    <source>
        <dbReference type="Proteomes" id="UP000030651"/>
    </source>
</evidence>
<dbReference type="eggNOG" id="ENOG502TC1Y">
    <property type="taxonomic scope" value="Eukaryota"/>
</dbReference>
<feature type="transmembrane region" description="Helical" evidence="6">
    <location>
        <begin position="107"/>
        <end position="126"/>
    </location>
</feature>
<dbReference type="OrthoDB" id="5393606at2759"/>
<proteinExistence type="inferred from homology"/>
<evidence type="ECO:0000256" key="1">
    <source>
        <dbReference type="ARBA" id="ARBA00004141"/>
    </source>
</evidence>
<dbReference type="PANTHER" id="PTHR33048:SF157">
    <property type="entry name" value="INTEGRAL MEMBRANE PROTEIN"/>
    <property type="match status" value="1"/>
</dbReference>
<feature type="transmembrane region" description="Helical" evidence="6">
    <location>
        <begin position="52"/>
        <end position="72"/>
    </location>
</feature>
<sequence>MASIHWLELPFPLATPGQILAAGIALPLVCISCVLLRFYVRRLQKAAPGADDWLVAIGVVFVAGMGACLITGERLKVFGYPTPVPAGTDATEAYGLFLDAFILQAKAIMVATSTLWSVGFLIALIFGCGKSVELHWAPFQTIEESGCDVSTPEVAMVISDMVLDLAILILPIPAIWKLNMSKGRKFAVTGIFLFGLMSVAASAARMSIYLIVLYEGYSAGYDINRE</sequence>
<feature type="transmembrane region" description="Helical" evidence="6">
    <location>
        <begin position="20"/>
        <end position="40"/>
    </location>
</feature>
<dbReference type="GO" id="GO:0016020">
    <property type="term" value="C:membrane"/>
    <property type="evidence" value="ECO:0007669"/>
    <property type="project" value="UniProtKB-SubCell"/>
</dbReference>
<evidence type="ECO:0000256" key="4">
    <source>
        <dbReference type="ARBA" id="ARBA00023136"/>
    </source>
</evidence>
<evidence type="ECO:0000259" key="7">
    <source>
        <dbReference type="Pfam" id="PF20684"/>
    </source>
</evidence>
<protein>
    <recommendedName>
        <fullName evidence="7">Rhodopsin domain-containing protein</fullName>
    </recommendedName>
</protein>
<organism evidence="8 9">
    <name type="scientific">Pestalotiopsis fici (strain W106-1 / CGMCC3.15140)</name>
    <dbReference type="NCBI Taxonomy" id="1229662"/>
    <lineage>
        <taxon>Eukaryota</taxon>
        <taxon>Fungi</taxon>
        <taxon>Dikarya</taxon>
        <taxon>Ascomycota</taxon>
        <taxon>Pezizomycotina</taxon>
        <taxon>Sordariomycetes</taxon>
        <taxon>Xylariomycetidae</taxon>
        <taxon>Amphisphaeriales</taxon>
        <taxon>Sporocadaceae</taxon>
        <taxon>Pestalotiopsis</taxon>
    </lineage>
</organism>
<keyword evidence="2 6" id="KW-0812">Transmembrane</keyword>
<accession>W3X7G0</accession>
<evidence type="ECO:0000256" key="6">
    <source>
        <dbReference type="SAM" id="Phobius"/>
    </source>
</evidence>